<protein>
    <submittedName>
        <fullName evidence="2 3">Uncharacterized protein</fullName>
    </submittedName>
</protein>
<dbReference type="WBParaSite" id="MBELARI_LOCUS18075">
    <property type="protein sequence ID" value="MBELARI_LOCUS18075"/>
    <property type="gene ID" value="MBELARI_LOCUS18075"/>
</dbReference>
<keyword evidence="1" id="KW-1185">Reference proteome</keyword>
<dbReference type="Proteomes" id="UP000887575">
    <property type="component" value="Unassembled WGS sequence"/>
</dbReference>
<dbReference type="AlphaFoldDB" id="A0AAF3EV66"/>
<accession>A0AAF3EV66</accession>
<evidence type="ECO:0000313" key="1">
    <source>
        <dbReference type="Proteomes" id="UP000887575"/>
    </source>
</evidence>
<evidence type="ECO:0000313" key="2">
    <source>
        <dbReference type="WBParaSite" id="MBELARI_LOCUS18075"/>
    </source>
</evidence>
<proteinExistence type="predicted"/>
<reference evidence="2 3" key="1">
    <citation type="submission" date="2024-02" db="UniProtKB">
        <authorList>
            <consortium name="WormBaseParasite"/>
        </authorList>
    </citation>
    <scope>IDENTIFICATION</scope>
</reference>
<dbReference type="WBParaSite" id="MBELARI_LOCUS7280">
    <property type="protein sequence ID" value="MBELARI_LOCUS7280"/>
    <property type="gene ID" value="MBELARI_LOCUS7280"/>
</dbReference>
<name>A0AAF3EV66_9BILA</name>
<sequence>MKRATEETSDIHDFSKIAKTNQSEQTFLLRPKLDECWPALSTMDHKLLFVDSGSWENFKETLKIFLQNGIPSQRVDTVVGLIGEKPRDFGEAPNLKQIKKLFMKTPGVSLLENAYESDKVQRILMESFHFDDLSIEHFSAIPLKNCVCDLPINAPPFLPVPIGPTGQCTPVPAFYACQIGSPADGLQYMLFDMNGNQLFDSGYYCSKDAAMNFDPTCVCQTVPAAPGNLNFPFCSGSYAPYAMCTNFFDDPTNCL</sequence>
<organism evidence="1 2">
    <name type="scientific">Mesorhabditis belari</name>
    <dbReference type="NCBI Taxonomy" id="2138241"/>
    <lineage>
        <taxon>Eukaryota</taxon>
        <taxon>Metazoa</taxon>
        <taxon>Ecdysozoa</taxon>
        <taxon>Nematoda</taxon>
        <taxon>Chromadorea</taxon>
        <taxon>Rhabditida</taxon>
        <taxon>Rhabditina</taxon>
        <taxon>Rhabditomorpha</taxon>
        <taxon>Rhabditoidea</taxon>
        <taxon>Rhabditidae</taxon>
        <taxon>Mesorhabditinae</taxon>
        <taxon>Mesorhabditis</taxon>
    </lineage>
</organism>
<evidence type="ECO:0000313" key="3">
    <source>
        <dbReference type="WBParaSite" id="MBELARI_LOCUS7280"/>
    </source>
</evidence>